<organism evidence="1 2">
    <name type="scientific">Cladophialophora immunda</name>
    <dbReference type="NCBI Taxonomy" id="569365"/>
    <lineage>
        <taxon>Eukaryota</taxon>
        <taxon>Fungi</taxon>
        <taxon>Dikarya</taxon>
        <taxon>Ascomycota</taxon>
        <taxon>Pezizomycotina</taxon>
        <taxon>Eurotiomycetes</taxon>
        <taxon>Chaetothyriomycetidae</taxon>
        <taxon>Chaetothyriales</taxon>
        <taxon>Herpotrichiellaceae</taxon>
        <taxon>Cladophialophora</taxon>
    </lineage>
</organism>
<dbReference type="HOGENOM" id="CLU_823875_0_0_1"/>
<name>A0A0D2CXU6_9EURO</name>
<dbReference type="EMBL" id="KN847040">
    <property type="protein sequence ID" value="KIW34735.1"/>
    <property type="molecule type" value="Genomic_DNA"/>
</dbReference>
<evidence type="ECO:0000313" key="1">
    <source>
        <dbReference type="EMBL" id="KIW34735.1"/>
    </source>
</evidence>
<protein>
    <submittedName>
        <fullName evidence="1">Uncharacterized protein</fullName>
    </submittedName>
</protein>
<reference evidence="1 2" key="1">
    <citation type="submission" date="2015-01" db="EMBL/GenBank/DDBJ databases">
        <title>The Genome Sequence of Cladophialophora immunda CBS83496.</title>
        <authorList>
            <consortium name="The Broad Institute Genomics Platform"/>
            <person name="Cuomo C."/>
            <person name="de Hoog S."/>
            <person name="Gorbushina A."/>
            <person name="Stielow B."/>
            <person name="Teixiera M."/>
            <person name="Abouelleil A."/>
            <person name="Chapman S.B."/>
            <person name="Priest M."/>
            <person name="Young S.K."/>
            <person name="Wortman J."/>
            <person name="Nusbaum C."/>
            <person name="Birren B."/>
        </authorList>
    </citation>
    <scope>NUCLEOTIDE SEQUENCE [LARGE SCALE GENOMIC DNA]</scope>
    <source>
        <strain evidence="1 2">CBS 83496</strain>
    </source>
</reference>
<dbReference type="Pfam" id="PF26639">
    <property type="entry name" value="Het-6_barrel"/>
    <property type="match status" value="1"/>
</dbReference>
<dbReference type="OrthoDB" id="4161734at2759"/>
<sequence length="337" mass="38044">MPVKQLFTKVTKYIIRISGSLRILCSVESPKYVERDALSSWVPDWRAPRESIRNVLHDRNPRSGYRATMNSVHEFDYTADSDELQVNGIAIGIVSQAGRYNDFHTLSDFNLQRRYGHTNQPITTALRQAQTLSFDIDVQPPHIVGAGHPQRRSLAAFYDLPGRDFHRQECDQCPNAHPMPILSMENASQDPDLFSIARSCLENVSSRAFFATNTNYVGFGPTCTAPGDQVYLLLGSDVPFILRPAGEKFKLVGACYVHGIMYGEGLHRDIMINHQFYPGSIPGSDWDFSNDRLVTPATWKSEPEGGGNLARTNGRRFWLCQEERDPLLIEAQRVVLR</sequence>
<accession>A0A0D2CXU6</accession>
<dbReference type="AlphaFoldDB" id="A0A0D2CXU6"/>
<dbReference type="RefSeq" id="XP_016254951.1">
    <property type="nucleotide sequence ID" value="XM_016388023.1"/>
</dbReference>
<proteinExistence type="predicted"/>
<dbReference type="PANTHER" id="PTHR24148">
    <property type="entry name" value="ANKYRIN REPEAT DOMAIN-CONTAINING PROTEIN 39 HOMOLOG-RELATED"/>
    <property type="match status" value="1"/>
</dbReference>
<dbReference type="InterPro" id="IPR052895">
    <property type="entry name" value="HetReg/Transcr_Mod"/>
</dbReference>
<dbReference type="Proteomes" id="UP000054466">
    <property type="component" value="Unassembled WGS sequence"/>
</dbReference>
<dbReference type="GeneID" id="27340687"/>
<evidence type="ECO:0000313" key="2">
    <source>
        <dbReference type="Proteomes" id="UP000054466"/>
    </source>
</evidence>
<dbReference type="PANTHER" id="PTHR24148:SF64">
    <property type="entry name" value="HETEROKARYON INCOMPATIBILITY DOMAIN-CONTAINING PROTEIN"/>
    <property type="match status" value="1"/>
</dbReference>
<gene>
    <name evidence="1" type="ORF">PV07_01493</name>
</gene>
<dbReference type="VEuPathDB" id="FungiDB:PV07_01493"/>
<keyword evidence="2" id="KW-1185">Reference proteome</keyword>